<dbReference type="PANTHER" id="PTHR15337">
    <property type="entry name" value="ANTERIOR GRADIENT PROTEIN-RELATED"/>
    <property type="match status" value="1"/>
</dbReference>
<protein>
    <submittedName>
        <fullName evidence="2">Uncharacterized protein</fullName>
    </submittedName>
</protein>
<dbReference type="InterPro" id="IPR051099">
    <property type="entry name" value="AGR/TXD"/>
</dbReference>
<dbReference type="EMBL" id="ACPB03001979">
    <property type="status" value="NOT_ANNOTATED_CDS"/>
    <property type="molecule type" value="Genomic_DNA"/>
</dbReference>
<dbReference type="SUPFAM" id="SSF52833">
    <property type="entry name" value="Thioredoxin-like"/>
    <property type="match status" value="1"/>
</dbReference>
<dbReference type="InterPro" id="IPR036249">
    <property type="entry name" value="Thioredoxin-like_sf"/>
</dbReference>
<name>T1I8W0_RHOPR</name>
<dbReference type="EnsemblMetazoa" id="RPRC012732-RA">
    <property type="protein sequence ID" value="RPRC012732-PA"/>
    <property type="gene ID" value="RPRC012732"/>
</dbReference>
<dbReference type="eggNOG" id="ENOG502RXP1">
    <property type="taxonomic scope" value="Eukaryota"/>
</dbReference>
<evidence type="ECO:0000313" key="3">
    <source>
        <dbReference type="Proteomes" id="UP000015103"/>
    </source>
</evidence>
<keyword evidence="1" id="KW-0732">Signal</keyword>
<evidence type="ECO:0000256" key="1">
    <source>
        <dbReference type="ARBA" id="ARBA00022729"/>
    </source>
</evidence>
<dbReference type="PANTHER" id="PTHR15337:SF11">
    <property type="entry name" value="THIOREDOXIN DOMAIN-CONTAINING PROTEIN"/>
    <property type="match status" value="1"/>
</dbReference>
<dbReference type="InParanoid" id="T1I8W0"/>
<dbReference type="VEuPathDB" id="VectorBase:RPRC012732"/>
<organism evidence="2 3">
    <name type="scientific">Rhodnius prolixus</name>
    <name type="common">Triatomid bug</name>
    <dbReference type="NCBI Taxonomy" id="13249"/>
    <lineage>
        <taxon>Eukaryota</taxon>
        <taxon>Metazoa</taxon>
        <taxon>Ecdysozoa</taxon>
        <taxon>Arthropoda</taxon>
        <taxon>Hexapoda</taxon>
        <taxon>Insecta</taxon>
        <taxon>Pterygota</taxon>
        <taxon>Neoptera</taxon>
        <taxon>Paraneoptera</taxon>
        <taxon>Hemiptera</taxon>
        <taxon>Heteroptera</taxon>
        <taxon>Panheteroptera</taxon>
        <taxon>Cimicomorpha</taxon>
        <taxon>Reduviidae</taxon>
        <taxon>Triatominae</taxon>
        <taxon>Rhodnius</taxon>
    </lineage>
</organism>
<dbReference type="STRING" id="13249.T1I8W0"/>
<reference evidence="2" key="1">
    <citation type="submission" date="2015-05" db="UniProtKB">
        <authorList>
            <consortium name="EnsemblMetazoa"/>
        </authorList>
    </citation>
    <scope>IDENTIFICATION</scope>
</reference>
<keyword evidence="3" id="KW-1185">Reference proteome</keyword>
<dbReference type="HOGENOM" id="CLU_1226154_0_0_1"/>
<dbReference type="Proteomes" id="UP000015103">
    <property type="component" value="Unassembled WGS sequence"/>
</dbReference>
<dbReference type="GO" id="GO:0005783">
    <property type="term" value="C:endoplasmic reticulum"/>
    <property type="evidence" value="ECO:0007669"/>
    <property type="project" value="TreeGrafter"/>
</dbReference>
<evidence type="ECO:0000313" key="2">
    <source>
        <dbReference type="EnsemblMetazoa" id="RPRC012732-PA"/>
    </source>
</evidence>
<sequence>MGFGTVIVDLLSNFYGLSKNEIKSTKEVARGLGTHIKWMLLEDGLMEAEKNGRPIMVVIHKSTCRACLQFKPKIASCSDVARLSSGFVMINLADEEEKLRDDLAPDGTYVPRILFLNPKGQVLLQVTNRIGNFPERYYYPNTDELIVSMVQVLNMYPLRSYILINLVPITHHKLFSGQRSGVEQFYKFTHTKQKETTLFNSVNQEIQDNLQNTILYLNKLIVYISI</sequence>
<dbReference type="Pfam" id="PF13899">
    <property type="entry name" value="Thioredoxin_7"/>
    <property type="match status" value="1"/>
</dbReference>
<proteinExistence type="predicted"/>
<dbReference type="AlphaFoldDB" id="T1I8W0"/>
<accession>T1I8W0</accession>
<dbReference type="Gene3D" id="3.40.30.10">
    <property type="entry name" value="Glutaredoxin"/>
    <property type="match status" value="1"/>
</dbReference>